<keyword evidence="6" id="KW-0663">Pyridoxal phosphate</keyword>
<sequence>MHLPGFNDVMDAATRLKGLAVRTPLLWSPALDEAVGGRVLIKAECLQRTGSFKFRGAYNALALMTLADRVRGVVAFSSGNHAQGVAEAAQMWGIRATIVMPADAPAIKAEGVRARGGKVITYDRASEDREAISRQLCEETGATLIPSFDHFGVIAGQGTCGLEIVQQLEERGETADQLVCCVGGGGLIAGINLALAERAPEIAVYGAEPEGFDDHARSLVSGQRERNTKSSGSLQDALLSEAPGEMTFSINQPRLKGIGVVSDDEAMQAVAFAWQHLKLVIEPGGACALAAVLSGKIDEKGKTTVIVATGGNVDAAVFAKAIGG</sequence>
<accession>A0ABV9N7V1</accession>
<dbReference type="PROSITE" id="PS00165">
    <property type="entry name" value="DEHYDRATASE_SER_THR"/>
    <property type="match status" value="1"/>
</dbReference>
<evidence type="ECO:0000256" key="3">
    <source>
        <dbReference type="ARBA" id="ARBA00001936"/>
    </source>
</evidence>
<evidence type="ECO:0000313" key="8">
    <source>
        <dbReference type="EMBL" id="MFC4723921.1"/>
    </source>
</evidence>
<evidence type="ECO:0000256" key="4">
    <source>
        <dbReference type="ARBA" id="ARBA00001946"/>
    </source>
</evidence>
<dbReference type="PANTHER" id="PTHR43050">
    <property type="entry name" value="SERINE / THREONINE RACEMASE FAMILY MEMBER"/>
    <property type="match status" value="1"/>
</dbReference>
<dbReference type="PANTHER" id="PTHR43050:SF1">
    <property type="entry name" value="SERINE RACEMASE"/>
    <property type="match status" value="1"/>
</dbReference>
<dbReference type="SUPFAM" id="SSF53686">
    <property type="entry name" value="Tryptophan synthase beta subunit-like PLP-dependent enzymes"/>
    <property type="match status" value="1"/>
</dbReference>
<dbReference type="EMBL" id="JBHSGQ010000001">
    <property type="protein sequence ID" value="MFC4723921.1"/>
    <property type="molecule type" value="Genomic_DNA"/>
</dbReference>
<comment type="cofactor">
    <cofactor evidence="1">
        <name>Ca(2+)</name>
        <dbReference type="ChEBI" id="CHEBI:29108"/>
    </cofactor>
</comment>
<evidence type="ECO:0000313" key="9">
    <source>
        <dbReference type="Proteomes" id="UP001596024"/>
    </source>
</evidence>
<dbReference type="Pfam" id="PF00291">
    <property type="entry name" value="PALP"/>
    <property type="match status" value="1"/>
</dbReference>
<evidence type="ECO:0000256" key="5">
    <source>
        <dbReference type="ARBA" id="ARBA00022842"/>
    </source>
</evidence>
<evidence type="ECO:0000256" key="1">
    <source>
        <dbReference type="ARBA" id="ARBA00001913"/>
    </source>
</evidence>
<reference evidence="9" key="1">
    <citation type="journal article" date="2019" name="Int. J. Syst. Evol. Microbiol.">
        <title>The Global Catalogue of Microorganisms (GCM) 10K type strain sequencing project: providing services to taxonomists for standard genome sequencing and annotation.</title>
        <authorList>
            <consortium name="The Broad Institute Genomics Platform"/>
            <consortium name="The Broad Institute Genome Sequencing Center for Infectious Disease"/>
            <person name="Wu L."/>
            <person name="Ma J."/>
        </authorList>
    </citation>
    <scope>NUCLEOTIDE SEQUENCE [LARGE SCALE GENOMIC DNA]</scope>
    <source>
        <strain evidence="9">CCUG 62981</strain>
    </source>
</reference>
<name>A0ABV9N7V1_9PROT</name>
<comment type="cofactor">
    <cofactor evidence="4">
        <name>Mg(2+)</name>
        <dbReference type="ChEBI" id="CHEBI:18420"/>
    </cofactor>
</comment>
<comment type="caution">
    <text evidence="8">The sequence shown here is derived from an EMBL/GenBank/DDBJ whole genome shotgun (WGS) entry which is preliminary data.</text>
</comment>
<dbReference type="InterPro" id="IPR001926">
    <property type="entry name" value="TrpB-like_PALP"/>
</dbReference>
<dbReference type="Proteomes" id="UP001596024">
    <property type="component" value="Unassembled WGS sequence"/>
</dbReference>
<dbReference type="CDD" id="cd01562">
    <property type="entry name" value="Thr-dehyd"/>
    <property type="match status" value="1"/>
</dbReference>
<evidence type="ECO:0000256" key="2">
    <source>
        <dbReference type="ARBA" id="ARBA00001933"/>
    </source>
</evidence>
<dbReference type="InterPro" id="IPR000634">
    <property type="entry name" value="Ser/Thr_deHydtase_PyrdxlP-BS"/>
</dbReference>
<gene>
    <name evidence="8" type="ORF">ACFPB0_01330</name>
</gene>
<dbReference type="InterPro" id="IPR036052">
    <property type="entry name" value="TrpB-like_PALP_sf"/>
</dbReference>
<organism evidence="8 9">
    <name type="scientific">Glycocaulis abyssi</name>
    <dbReference type="NCBI Taxonomy" id="1433403"/>
    <lineage>
        <taxon>Bacteria</taxon>
        <taxon>Pseudomonadati</taxon>
        <taxon>Pseudomonadota</taxon>
        <taxon>Alphaproteobacteria</taxon>
        <taxon>Maricaulales</taxon>
        <taxon>Maricaulaceae</taxon>
        <taxon>Glycocaulis</taxon>
    </lineage>
</organism>
<keyword evidence="9" id="KW-1185">Reference proteome</keyword>
<protein>
    <submittedName>
        <fullName evidence="8">Threonine/serine dehydratase</fullName>
    </submittedName>
</protein>
<comment type="cofactor">
    <cofactor evidence="2">
        <name>pyridoxal 5'-phosphate</name>
        <dbReference type="ChEBI" id="CHEBI:597326"/>
    </cofactor>
</comment>
<proteinExistence type="predicted"/>
<feature type="domain" description="Tryptophan synthase beta chain-like PALP" evidence="7">
    <location>
        <begin position="21"/>
        <end position="310"/>
    </location>
</feature>
<dbReference type="Gene3D" id="3.40.50.1100">
    <property type="match status" value="2"/>
</dbReference>
<comment type="cofactor">
    <cofactor evidence="3">
        <name>Mn(2+)</name>
        <dbReference type="ChEBI" id="CHEBI:29035"/>
    </cofactor>
</comment>
<evidence type="ECO:0000259" key="7">
    <source>
        <dbReference type="Pfam" id="PF00291"/>
    </source>
</evidence>
<keyword evidence="5" id="KW-0460">Magnesium</keyword>
<dbReference type="RefSeq" id="WP_371394606.1">
    <property type="nucleotide sequence ID" value="NZ_CP163421.1"/>
</dbReference>
<evidence type="ECO:0000256" key="6">
    <source>
        <dbReference type="ARBA" id="ARBA00022898"/>
    </source>
</evidence>